<organism evidence="2 3">
    <name type="scientific">Telmatospirillum siberiense</name>
    <dbReference type="NCBI Taxonomy" id="382514"/>
    <lineage>
        <taxon>Bacteria</taxon>
        <taxon>Pseudomonadati</taxon>
        <taxon>Pseudomonadota</taxon>
        <taxon>Alphaproteobacteria</taxon>
        <taxon>Rhodospirillales</taxon>
        <taxon>Rhodospirillaceae</taxon>
        <taxon>Telmatospirillum</taxon>
    </lineage>
</organism>
<reference evidence="3" key="1">
    <citation type="submission" date="2017-12" db="EMBL/GenBank/DDBJ databases">
        <title>Draft genome sequence of Telmatospirillum siberiense 26-4b1T, an acidotolerant peatland alphaproteobacterium potentially involved in sulfur cycling.</title>
        <authorList>
            <person name="Hausmann B."/>
            <person name="Pjevac P."/>
            <person name="Schreck K."/>
            <person name="Herbold C.W."/>
            <person name="Daims H."/>
            <person name="Wagner M."/>
            <person name="Pester M."/>
            <person name="Loy A."/>
        </authorList>
    </citation>
    <scope>NUCLEOTIDE SEQUENCE [LARGE SCALE GENOMIC DNA]</scope>
    <source>
        <strain evidence="3">26-4b1</strain>
    </source>
</reference>
<protein>
    <recommendedName>
        <fullName evidence="1">AsmA domain-containing protein</fullName>
    </recommendedName>
</protein>
<dbReference type="RefSeq" id="WP_101253319.1">
    <property type="nucleotide sequence ID" value="NZ_PIUM01000042.1"/>
</dbReference>
<feature type="domain" description="AsmA" evidence="1">
    <location>
        <begin position="6"/>
        <end position="188"/>
    </location>
</feature>
<evidence type="ECO:0000313" key="2">
    <source>
        <dbReference type="EMBL" id="PKU21881.1"/>
    </source>
</evidence>
<dbReference type="GO" id="GO:0005886">
    <property type="term" value="C:plasma membrane"/>
    <property type="evidence" value="ECO:0007669"/>
    <property type="project" value="TreeGrafter"/>
</dbReference>
<evidence type="ECO:0000259" key="1">
    <source>
        <dbReference type="Pfam" id="PF05170"/>
    </source>
</evidence>
<feature type="domain" description="AsmA" evidence="1">
    <location>
        <begin position="376"/>
        <end position="605"/>
    </location>
</feature>
<sequence>MRLGTILKLASIGAIALIIALVAVVKSIDVNDYRGVLTKAAKAATGRDLAIHGKLSLKLSLTPALIAEDVTLSNAAWGSRPDMIHLQRLRADIGLLPLLVREVRLSRLQLHGPEILLERNAAGKANWEFGTEVSAAVPAVESAATPTTFKIGQVSIDHARIIYRDARSGRDETLVIEQLTADADTLAAPIGLHAGGAWNGQHFEISGVLGSMNSLLTPAKPYMVKLKAVLPGVVATTNGTVSTGKNGIPVLALQVSADATELAEAVKMVGLGLPQLGAARVSLGVVGPVSSPSLVNIDAALGRRDIVALTAKGNIKAPMTGEGVDLLLFVEGESLAGLNRGGELVSPPVGPVKGFAHLTDIDGGWRLADLKLGLGHSDLSGDVALRVRGPRPSVEAHLTSSVVDFGELTGGRTEVAKPKTEASRLFPDDALPLSWLTMTDASVAWKIDRLVSEGLNIQQVSLSLSDNNGKLLVTPDVGALAGGKANGSLSVDASGKVAAVRLTLDADKVVMGDLLKAFNVSQNIHGARTALHLTFKGNGNSVRAIMARASGEVSLVVDKGTIDDAYADVVALDLLRQVAPWTQQKNTQMQCLVSRFSVADGMAHSEGLLFDTDAMTVSGQGSVNLANELLDLTVAPKPKDASLISMALPLDIGGTLLHPTVTPNRGAIVKGVAGVAGAIALGPLGILVPLVSAGSDDGNACLAAINQAKKPVPSPKKGGAKGPAAEIGKALQKLF</sequence>
<name>A0A2N3PNA3_9PROT</name>
<dbReference type="PANTHER" id="PTHR30441">
    <property type="entry name" value="DUF748 DOMAIN-CONTAINING PROTEIN"/>
    <property type="match status" value="1"/>
</dbReference>
<dbReference type="AlphaFoldDB" id="A0A2N3PNA3"/>
<dbReference type="InterPro" id="IPR052894">
    <property type="entry name" value="AsmA-related"/>
</dbReference>
<proteinExistence type="predicted"/>
<comment type="caution">
    <text evidence="2">The sequence shown here is derived from an EMBL/GenBank/DDBJ whole genome shotgun (WGS) entry which is preliminary data.</text>
</comment>
<dbReference type="PANTHER" id="PTHR30441:SF4">
    <property type="entry name" value="PROTEIN ASMA"/>
    <property type="match status" value="1"/>
</dbReference>
<evidence type="ECO:0000313" key="3">
    <source>
        <dbReference type="Proteomes" id="UP000233293"/>
    </source>
</evidence>
<dbReference type="InterPro" id="IPR007844">
    <property type="entry name" value="AsmA"/>
</dbReference>
<keyword evidence="3" id="KW-1185">Reference proteome</keyword>
<accession>A0A2N3PNA3</accession>
<dbReference type="Proteomes" id="UP000233293">
    <property type="component" value="Unassembled WGS sequence"/>
</dbReference>
<dbReference type="EMBL" id="PIUM01000042">
    <property type="protein sequence ID" value="PKU21881.1"/>
    <property type="molecule type" value="Genomic_DNA"/>
</dbReference>
<gene>
    <name evidence="2" type="ORF">CWS72_24675</name>
</gene>
<dbReference type="Pfam" id="PF05170">
    <property type="entry name" value="AsmA"/>
    <property type="match status" value="2"/>
</dbReference>
<dbReference type="OrthoDB" id="225437at2"/>
<dbReference type="GO" id="GO:0090313">
    <property type="term" value="P:regulation of protein targeting to membrane"/>
    <property type="evidence" value="ECO:0007669"/>
    <property type="project" value="TreeGrafter"/>
</dbReference>